<dbReference type="InterPro" id="IPR002192">
    <property type="entry name" value="PPDK_AMP/ATP-bd"/>
</dbReference>
<feature type="domain" description="Pyruvate phosphate dikinase AMP/ATP-binding" evidence="2">
    <location>
        <begin position="16"/>
        <end position="53"/>
    </location>
</feature>
<dbReference type="InterPro" id="IPR051549">
    <property type="entry name" value="PEP_Utilizing_Enz"/>
</dbReference>
<evidence type="ECO:0008006" key="5">
    <source>
        <dbReference type="Google" id="ProtNLM"/>
    </source>
</evidence>
<dbReference type="Pfam" id="PF00391">
    <property type="entry name" value="PEP-utilizers"/>
    <property type="match status" value="1"/>
</dbReference>
<proteinExistence type="predicted"/>
<feature type="domain" description="PEP-utilising enzyme mobile" evidence="1">
    <location>
        <begin position="743"/>
        <end position="812"/>
    </location>
</feature>
<evidence type="ECO:0000313" key="3">
    <source>
        <dbReference type="EMBL" id="MBP3958829.1"/>
    </source>
</evidence>
<protein>
    <recommendedName>
        <fullName evidence="5">Phosphoenolpyruvate synthase</fullName>
    </recommendedName>
</protein>
<dbReference type="Gene3D" id="3.30.470.20">
    <property type="entry name" value="ATP-grasp fold, B domain"/>
    <property type="match status" value="1"/>
</dbReference>
<evidence type="ECO:0000259" key="1">
    <source>
        <dbReference type="Pfam" id="PF00391"/>
    </source>
</evidence>
<dbReference type="Proteomes" id="UP000676565">
    <property type="component" value="Unassembled WGS sequence"/>
</dbReference>
<dbReference type="InterPro" id="IPR013815">
    <property type="entry name" value="ATP_grasp_subdomain_1"/>
</dbReference>
<dbReference type="Gene3D" id="3.50.30.10">
    <property type="entry name" value="Phosphohistidine domain"/>
    <property type="match status" value="1"/>
</dbReference>
<dbReference type="Pfam" id="PF01326">
    <property type="entry name" value="PPDK_N"/>
    <property type="match status" value="2"/>
</dbReference>
<dbReference type="Gene3D" id="3.30.1490.20">
    <property type="entry name" value="ATP-grasp fold, A domain"/>
    <property type="match status" value="2"/>
</dbReference>
<evidence type="ECO:0000313" key="4">
    <source>
        <dbReference type="Proteomes" id="UP000676565"/>
    </source>
</evidence>
<comment type="caution">
    <text evidence="3">The sequence shown here is derived from an EMBL/GenBank/DDBJ whole genome shotgun (WGS) entry which is preliminary data.</text>
</comment>
<dbReference type="PANTHER" id="PTHR43615">
    <property type="entry name" value="PHOSPHOENOLPYRUVATE SYNTHASE-RELATED"/>
    <property type="match status" value="1"/>
</dbReference>
<dbReference type="RefSeq" id="WP_210659174.1">
    <property type="nucleotide sequence ID" value="NZ_JAGKQQ010000001.1"/>
</dbReference>
<keyword evidence="4" id="KW-1185">Reference proteome</keyword>
<organism evidence="3 4">
    <name type="scientific">Gemmata palustris</name>
    <dbReference type="NCBI Taxonomy" id="2822762"/>
    <lineage>
        <taxon>Bacteria</taxon>
        <taxon>Pseudomonadati</taxon>
        <taxon>Planctomycetota</taxon>
        <taxon>Planctomycetia</taxon>
        <taxon>Gemmatales</taxon>
        <taxon>Gemmataceae</taxon>
        <taxon>Gemmata</taxon>
    </lineage>
</organism>
<dbReference type="EMBL" id="JAGKQQ010000001">
    <property type="protein sequence ID" value="MBP3958829.1"/>
    <property type="molecule type" value="Genomic_DNA"/>
</dbReference>
<feature type="domain" description="Pyruvate phosphate dikinase AMP/ATP-binding" evidence="2">
    <location>
        <begin position="62"/>
        <end position="285"/>
    </location>
</feature>
<dbReference type="SUPFAM" id="SSF52009">
    <property type="entry name" value="Phosphohistidine domain"/>
    <property type="match status" value="1"/>
</dbReference>
<dbReference type="PANTHER" id="PTHR43615:SF1">
    <property type="entry name" value="PPDK_N DOMAIN-CONTAINING PROTEIN"/>
    <property type="match status" value="1"/>
</dbReference>
<accession>A0ABS5BYP3</accession>
<sequence>MPDILFFDEISDAEANLVGGKGLSLGKTARAGLPVPAGFVVTTQAYRRLVDRGIRADSGFVRAVAGAYETLGSGLVAVRSSAIAEDAADTSFAGQQETILGVKGDESLLNAIERCWRSLFTERAVAYRAKQNVEAAGLAMAVVVQKLVQAESAGVLFTRDPLDPDGQRMLAEASWGLGEVVVSGRVQPDRFTLDHATGAVLTRALGSKAVRVTAGVEEHVPPNLQRQFCLSDAALAQLVDLGRKVEAFYGDPRDIEWAFVDDTFHLLQARPITVAGAAEREQVRQAVIAELKTKADPRGTAWVRYNLSEVLPEPTPMTWAVVQRLLAADGGFGAMNRDLGAKPDPALGSLSGFDLVAGRPMANLSRLPRMQFARPPLEYPLGTYKKEPHKALDPKPVLNPLAGQGCVLGLLALPGTILGLTRLMNTTKKQSADFAQKFETETAPAFATAAKQALAQNWSALEPPALVREFETWTNKTLVEFARDSLKPTVFADLAWSELFEQLKPKLGADRARATVGELSLGAAPPGEANLPGGIRDLANERITRAAFLEQFGHRSTNEMELAQPRWSEAPQELDKLVRGTAGREHTAVAADVDKIAAEAKFGEPYRDQLAAKVQRLRTYLGLREAGKHYLLLGFAVIRRALVELDRRFELNGGIFFLTPVDLPDLLAKKDLSAKITAARKKRQTELSLEVPQVLFSDDLDAIGRPLPEPVGGDKLEGVALSAGVAEGPALVLTEPTAAPPEGGYILVCPSTDPAWVPLFVHAKGLVMETGGVLSHGAIVAREFGLPAVAGLPNATQQLKTGQMLRVDGGRGTVTIVGGAGT</sequence>
<dbReference type="SUPFAM" id="SSF56059">
    <property type="entry name" value="Glutathione synthetase ATP-binding domain-like"/>
    <property type="match status" value="1"/>
</dbReference>
<gene>
    <name evidence="3" type="ORF">J8F10_26585</name>
</gene>
<dbReference type="InterPro" id="IPR036637">
    <property type="entry name" value="Phosphohistidine_dom_sf"/>
</dbReference>
<dbReference type="InterPro" id="IPR008279">
    <property type="entry name" value="PEP-util_enz_mobile_dom"/>
</dbReference>
<evidence type="ECO:0000259" key="2">
    <source>
        <dbReference type="Pfam" id="PF01326"/>
    </source>
</evidence>
<name>A0ABS5BYP3_9BACT</name>
<reference evidence="3 4" key="1">
    <citation type="submission" date="2021-04" db="EMBL/GenBank/DDBJ databases">
        <authorList>
            <person name="Ivanova A."/>
        </authorList>
    </citation>
    <scope>NUCLEOTIDE SEQUENCE [LARGE SCALE GENOMIC DNA]</scope>
    <source>
        <strain evidence="3 4">G18</strain>
    </source>
</reference>